<dbReference type="GO" id="GO:0030619">
    <property type="term" value="F:U1 snRNA binding"/>
    <property type="evidence" value="ECO:0007669"/>
    <property type="project" value="TreeGrafter"/>
</dbReference>
<dbReference type="GO" id="GO:0030623">
    <property type="term" value="F:U5 snRNA binding"/>
    <property type="evidence" value="ECO:0007669"/>
    <property type="project" value="TreeGrafter"/>
</dbReference>
<gene>
    <name evidence="2" type="primary">PRP8_7</name>
    <name evidence="2" type="ORF">FOZ62_012848</name>
</gene>
<dbReference type="GO" id="GO:0097157">
    <property type="term" value="F:pre-mRNA intronic binding"/>
    <property type="evidence" value="ECO:0007669"/>
    <property type="project" value="TreeGrafter"/>
</dbReference>
<dbReference type="InterPro" id="IPR012592">
    <property type="entry name" value="PROCN"/>
</dbReference>
<dbReference type="GO" id="GO:0071013">
    <property type="term" value="C:catalytic step 2 spliceosome"/>
    <property type="evidence" value="ECO:0007669"/>
    <property type="project" value="TreeGrafter"/>
</dbReference>
<organism evidence="2 3">
    <name type="scientific">Perkinsus olseni</name>
    <name type="common">Perkinsus atlanticus</name>
    <dbReference type="NCBI Taxonomy" id="32597"/>
    <lineage>
        <taxon>Eukaryota</taxon>
        <taxon>Sar</taxon>
        <taxon>Alveolata</taxon>
        <taxon>Perkinsozoa</taxon>
        <taxon>Perkinsea</taxon>
        <taxon>Perkinsida</taxon>
        <taxon>Perkinsidae</taxon>
        <taxon>Perkinsus</taxon>
    </lineage>
</organism>
<dbReference type="AlphaFoldDB" id="A0A7J6Q9M0"/>
<dbReference type="PANTHER" id="PTHR11140">
    <property type="entry name" value="PRE-MRNA SPLICING FACTOR PRP8"/>
    <property type="match status" value="1"/>
</dbReference>
<proteinExistence type="predicted"/>
<name>A0A7J6Q9M0_PEROL</name>
<evidence type="ECO:0000313" key="2">
    <source>
        <dbReference type="EMBL" id="KAF4704892.1"/>
    </source>
</evidence>
<feature type="non-terminal residue" evidence="2">
    <location>
        <position position="1"/>
    </location>
</feature>
<feature type="non-terminal residue" evidence="2">
    <location>
        <position position="307"/>
    </location>
</feature>
<protein>
    <submittedName>
        <fullName evidence="2">Pre-mRNA-splicing factor 8</fullName>
    </submittedName>
</protein>
<sequence>FFLRGIVPLLERWLSNLLARQFEGRVTKGIAKTVTKQRVEAHFDLELRAAVMHDILDMMPESVKANKARTILQHLSEAWRCWKANVPWKVPGLAAPIENMILKYVKAKADWWTNSTYYNRERIKRGATVDKTLCKKNLGRLTRLWLKNEQERQHAYRKDGPYISGEDGVAIYTNTVHWLESRKFSPIPFPPLNYKHDTKLLILALERLKENYAAKARLNQTQREELSLIEQAYDNPHEALSRIKRHLLTMRAFKEVSIEFNDQYLYLVPIYDIDPLEKITDAYLDQYLWLEADQRMLFPNWVKPSDS</sequence>
<evidence type="ECO:0000259" key="1">
    <source>
        <dbReference type="Pfam" id="PF08083"/>
    </source>
</evidence>
<dbReference type="GO" id="GO:0000244">
    <property type="term" value="P:spliceosomal tri-snRNP complex assembly"/>
    <property type="evidence" value="ECO:0007669"/>
    <property type="project" value="TreeGrafter"/>
</dbReference>
<dbReference type="Pfam" id="PF08083">
    <property type="entry name" value="PROCN"/>
    <property type="match status" value="1"/>
</dbReference>
<reference evidence="2 3" key="1">
    <citation type="submission" date="2020-04" db="EMBL/GenBank/DDBJ databases">
        <title>Perkinsus olseni comparative genomics.</title>
        <authorList>
            <person name="Bogema D.R."/>
        </authorList>
    </citation>
    <scope>NUCLEOTIDE SEQUENCE [LARGE SCALE GENOMIC DNA]</scope>
    <source>
        <strain evidence="2">ATCC PRA-205</strain>
    </source>
</reference>
<dbReference type="GO" id="GO:0005682">
    <property type="term" value="C:U5 snRNP"/>
    <property type="evidence" value="ECO:0007669"/>
    <property type="project" value="TreeGrafter"/>
</dbReference>
<dbReference type="EMBL" id="JABANM010031262">
    <property type="protein sequence ID" value="KAF4704892.1"/>
    <property type="molecule type" value="Genomic_DNA"/>
</dbReference>
<dbReference type="PANTHER" id="PTHR11140:SF0">
    <property type="entry name" value="PRE-MRNA-PROCESSING-SPLICING FACTOR 8"/>
    <property type="match status" value="1"/>
</dbReference>
<feature type="domain" description="PROCN" evidence="1">
    <location>
        <begin position="1"/>
        <end position="163"/>
    </location>
</feature>
<dbReference type="GO" id="GO:0030620">
    <property type="term" value="F:U2 snRNA binding"/>
    <property type="evidence" value="ECO:0007669"/>
    <property type="project" value="TreeGrafter"/>
</dbReference>
<dbReference type="GO" id="GO:0017070">
    <property type="term" value="F:U6 snRNA binding"/>
    <property type="evidence" value="ECO:0007669"/>
    <property type="project" value="TreeGrafter"/>
</dbReference>
<dbReference type="InterPro" id="IPR027652">
    <property type="entry name" value="PRP8"/>
</dbReference>
<accession>A0A7J6Q9M0</accession>
<dbReference type="Proteomes" id="UP000574390">
    <property type="component" value="Unassembled WGS sequence"/>
</dbReference>
<comment type="caution">
    <text evidence="2">The sequence shown here is derived from an EMBL/GenBank/DDBJ whole genome shotgun (WGS) entry which is preliminary data.</text>
</comment>
<evidence type="ECO:0000313" key="3">
    <source>
        <dbReference type="Proteomes" id="UP000574390"/>
    </source>
</evidence>